<dbReference type="InterPro" id="IPR011063">
    <property type="entry name" value="TilS/TtcA_N"/>
</dbReference>
<dbReference type="OrthoDB" id="9807403at2"/>
<keyword evidence="10 13" id="KW-0694">RNA-binding</keyword>
<evidence type="ECO:0000256" key="7">
    <source>
        <dbReference type="ARBA" id="ARBA00022741"/>
    </source>
</evidence>
<comment type="pathway">
    <text evidence="13">tRNA modification.</text>
</comment>
<organism evidence="15 16">
    <name type="scientific">Tenacibaculum maritimum NCIMB 2154</name>
    <dbReference type="NCBI Taxonomy" id="1349785"/>
    <lineage>
        <taxon>Bacteria</taxon>
        <taxon>Pseudomonadati</taxon>
        <taxon>Bacteroidota</taxon>
        <taxon>Flavobacteriia</taxon>
        <taxon>Flavobacteriales</taxon>
        <taxon>Flavobacteriaceae</taxon>
        <taxon>Tenacibaculum</taxon>
    </lineage>
</organism>
<reference evidence="15 16" key="1">
    <citation type="submission" date="2016-11" db="EMBL/GenBank/DDBJ databases">
        <authorList>
            <person name="Jaros S."/>
            <person name="Januszkiewicz K."/>
            <person name="Wedrychowicz H."/>
        </authorList>
    </citation>
    <scope>NUCLEOTIDE SEQUENCE [LARGE SCALE GENOMIC DNA]</scope>
    <source>
        <strain evidence="15">NCIMB 2154T</strain>
    </source>
</reference>
<dbReference type="GO" id="GO:0005737">
    <property type="term" value="C:cytoplasm"/>
    <property type="evidence" value="ECO:0007669"/>
    <property type="project" value="UniProtKB-SubCell"/>
</dbReference>
<keyword evidence="12 13" id="KW-0411">Iron-sulfur</keyword>
<evidence type="ECO:0000256" key="5">
    <source>
        <dbReference type="ARBA" id="ARBA00022694"/>
    </source>
</evidence>
<comment type="cofactor">
    <cofactor evidence="13">
        <name>Mg(2+)</name>
        <dbReference type="ChEBI" id="CHEBI:18420"/>
    </cofactor>
</comment>
<dbReference type="NCBIfam" id="NF007972">
    <property type="entry name" value="PRK10696.1"/>
    <property type="match status" value="1"/>
</dbReference>
<comment type="subcellular location">
    <subcellularLocation>
        <location evidence="13">Cytoplasm</location>
    </subcellularLocation>
</comment>
<dbReference type="GO" id="GO:0005524">
    <property type="term" value="F:ATP binding"/>
    <property type="evidence" value="ECO:0007669"/>
    <property type="project" value="UniProtKB-UniRule"/>
</dbReference>
<dbReference type="GO" id="GO:0000049">
    <property type="term" value="F:tRNA binding"/>
    <property type="evidence" value="ECO:0007669"/>
    <property type="project" value="UniProtKB-KW"/>
</dbReference>
<evidence type="ECO:0000256" key="4">
    <source>
        <dbReference type="ARBA" id="ARBA00022679"/>
    </source>
</evidence>
<keyword evidence="3 13" id="KW-0820">tRNA-binding</keyword>
<dbReference type="SUPFAM" id="SSF52402">
    <property type="entry name" value="Adenine nucleotide alpha hydrolases-like"/>
    <property type="match status" value="1"/>
</dbReference>
<keyword evidence="6 13" id="KW-0479">Metal-binding</keyword>
<dbReference type="GO" id="GO:0000287">
    <property type="term" value="F:magnesium ion binding"/>
    <property type="evidence" value="ECO:0007669"/>
    <property type="project" value="UniProtKB-UniRule"/>
</dbReference>
<dbReference type="KEGG" id="tmar:MARIT_1508"/>
<feature type="binding site" evidence="13">
    <location>
        <position position="202"/>
    </location>
    <ligand>
        <name>[4Fe-4S] cluster</name>
        <dbReference type="ChEBI" id="CHEBI:49883"/>
    </ligand>
</feature>
<evidence type="ECO:0000256" key="1">
    <source>
        <dbReference type="ARBA" id="ARBA00022485"/>
    </source>
</evidence>
<keyword evidence="16" id="KW-1185">Reference proteome</keyword>
<dbReference type="GO" id="GO:0016783">
    <property type="term" value="F:sulfurtransferase activity"/>
    <property type="evidence" value="ECO:0007669"/>
    <property type="project" value="UniProtKB-UniRule"/>
</dbReference>
<name>A0A2H1E976_9FLAO</name>
<keyword evidence="8 13" id="KW-0067">ATP-binding</keyword>
<evidence type="ECO:0000256" key="9">
    <source>
        <dbReference type="ARBA" id="ARBA00022842"/>
    </source>
</evidence>
<feature type="binding site" evidence="13">
    <location>
        <position position="111"/>
    </location>
    <ligand>
        <name>[4Fe-4S] cluster</name>
        <dbReference type="ChEBI" id="CHEBI:49883"/>
    </ligand>
</feature>
<comment type="miscellaneous">
    <text evidence="13">The thiolation reaction likely consists of two steps: a first activation step by ATP to form an adenylated intermediate of the target base of tRNA, and a second nucleophilic substitution step of the sulfur (S) atom supplied by the hydrosulfide attached to the Fe-S cluster.</text>
</comment>
<dbReference type="GO" id="GO:0051539">
    <property type="term" value="F:4 iron, 4 sulfur cluster binding"/>
    <property type="evidence" value="ECO:0007669"/>
    <property type="project" value="UniProtKB-UniRule"/>
</dbReference>
<dbReference type="CDD" id="cd24138">
    <property type="entry name" value="TtcA-like"/>
    <property type="match status" value="1"/>
</dbReference>
<dbReference type="EMBL" id="LT634361">
    <property type="protein sequence ID" value="SFZ82247.1"/>
    <property type="molecule type" value="Genomic_DNA"/>
</dbReference>
<comment type="cofactor">
    <cofactor evidence="13">
        <name>[4Fe-4S] cluster</name>
        <dbReference type="ChEBI" id="CHEBI:49883"/>
    </cofactor>
    <text evidence="13">Binds 1 [4Fe-4S] cluster per subunit. The cluster is chelated by three Cys residues, the fourth Fe has a free coordination site that may bind a sulfur atom transferred from the persulfide of IscS.</text>
</comment>
<comment type="similarity">
    <text evidence="13">Belongs to the TtcA family.</text>
</comment>
<gene>
    <name evidence="15" type="primary">ydaO</name>
    <name evidence="13" type="synonym">ttcA</name>
    <name evidence="15" type="ORF">MARIT_1508</name>
</gene>
<evidence type="ECO:0000256" key="12">
    <source>
        <dbReference type="ARBA" id="ARBA00023014"/>
    </source>
</evidence>
<comment type="subunit">
    <text evidence="13">Homodimer.</text>
</comment>
<dbReference type="PIRSF" id="PIRSF004976">
    <property type="entry name" value="ATPase_YdaO"/>
    <property type="match status" value="1"/>
</dbReference>
<dbReference type="STRING" id="1349785.GCA_000509405_01935"/>
<evidence type="ECO:0000256" key="6">
    <source>
        <dbReference type="ARBA" id="ARBA00022723"/>
    </source>
</evidence>
<dbReference type="PANTHER" id="PTHR43686">
    <property type="entry name" value="SULFURTRANSFERASE-RELATED"/>
    <property type="match status" value="1"/>
</dbReference>
<comment type="function">
    <text evidence="13">Catalyzes the ATP-dependent 2-thiolation of cytidine in position 32 of tRNA, to form 2-thiocytidine (s(2)C32). The sulfur atoms are provided by the cysteine/cysteine desulfurase (IscS) system.</text>
</comment>
<evidence type="ECO:0000256" key="11">
    <source>
        <dbReference type="ARBA" id="ARBA00023004"/>
    </source>
</evidence>
<dbReference type="Pfam" id="PF01171">
    <property type="entry name" value="ATP_bind_3"/>
    <property type="match status" value="1"/>
</dbReference>
<evidence type="ECO:0000256" key="8">
    <source>
        <dbReference type="ARBA" id="ARBA00022840"/>
    </source>
</evidence>
<keyword evidence="11 13" id="KW-0408">Iron</keyword>
<keyword evidence="5 13" id="KW-0819">tRNA processing</keyword>
<dbReference type="RefSeq" id="WP_100211151.1">
    <property type="nucleotide sequence ID" value="NZ_CP138495.1"/>
</dbReference>
<dbReference type="Proteomes" id="UP000231564">
    <property type="component" value="Chromosome MARIT"/>
</dbReference>
<evidence type="ECO:0000313" key="16">
    <source>
        <dbReference type="Proteomes" id="UP000231564"/>
    </source>
</evidence>
<evidence type="ECO:0000256" key="10">
    <source>
        <dbReference type="ARBA" id="ARBA00022884"/>
    </source>
</evidence>
<evidence type="ECO:0000256" key="2">
    <source>
        <dbReference type="ARBA" id="ARBA00022490"/>
    </source>
</evidence>
<dbReference type="InterPro" id="IPR012089">
    <property type="entry name" value="tRNA_Cyd_32_2_STrfase"/>
</dbReference>
<keyword evidence="1 13" id="KW-0004">4Fe-4S</keyword>
<proteinExistence type="inferred from homology"/>
<feature type="short sequence motif" description="PP-loop motif" evidence="13">
    <location>
        <begin position="36"/>
        <end position="41"/>
    </location>
</feature>
<feature type="binding site" evidence="13">
    <location>
        <position position="114"/>
    </location>
    <ligand>
        <name>[4Fe-4S] cluster</name>
        <dbReference type="ChEBI" id="CHEBI:49883"/>
    </ligand>
</feature>
<feature type="domain" description="tRNA(Ile)-lysidine/2-thiocytidine synthase N-terminal" evidence="14">
    <location>
        <begin position="31"/>
        <end position="193"/>
    </location>
</feature>
<dbReference type="Gene3D" id="3.40.50.620">
    <property type="entry name" value="HUPs"/>
    <property type="match status" value="1"/>
</dbReference>
<keyword evidence="2 13" id="KW-0963">Cytoplasm</keyword>
<dbReference type="EC" id="2.8.1.-" evidence="13"/>
<dbReference type="AlphaFoldDB" id="A0A2H1E976"/>
<protein>
    <recommendedName>
        <fullName evidence="13">tRNA-cytidine(32) 2-sulfurtransferase</fullName>
        <ecNumber evidence="13">2.8.1.-</ecNumber>
    </recommendedName>
    <alternativeName>
        <fullName evidence="13">Two-thiocytidine biosynthesis protein A</fullName>
    </alternativeName>
    <alternativeName>
        <fullName evidence="13">tRNA 2-thiocytidine biosynthesis protein TtcA</fullName>
    </alternativeName>
</protein>
<dbReference type="GeneID" id="47723029"/>
<keyword evidence="9 13" id="KW-0460">Magnesium</keyword>
<accession>A0A2H1E976</accession>
<comment type="catalytic activity">
    <reaction evidence="13">
        <text>cytidine(32) in tRNA + S-sulfanyl-L-cysteinyl-[cysteine desulfurase] + AH2 + ATP = 2-thiocytidine(32) in tRNA + L-cysteinyl-[cysteine desulfurase] + A + AMP + diphosphate + H(+)</text>
        <dbReference type="Rhea" id="RHEA:57048"/>
        <dbReference type="Rhea" id="RHEA-COMP:10288"/>
        <dbReference type="Rhea" id="RHEA-COMP:12157"/>
        <dbReference type="Rhea" id="RHEA-COMP:12158"/>
        <dbReference type="Rhea" id="RHEA-COMP:14821"/>
        <dbReference type="ChEBI" id="CHEBI:13193"/>
        <dbReference type="ChEBI" id="CHEBI:15378"/>
        <dbReference type="ChEBI" id="CHEBI:17499"/>
        <dbReference type="ChEBI" id="CHEBI:29950"/>
        <dbReference type="ChEBI" id="CHEBI:30616"/>
        <dbReference type="ChEBI" id="CHEBI:33019"/>
        <dbReference type="ChEBI" id="CHEBI:61963"/>
        <dbReference type="ChEBI" id="CHEBI:82748"/>
        <dbReference type="ChEBI" id="CHEBI:141453"/>
        <dbReference type="ChEBI" id="CHEBI:456215"/>
    </reaction>
</comment>
<dbReference type="InterPro" id="IPR035107">
    <property type="entry name" value="tRNA_thiolation_TtcA_Ctu1"/>
</dbReference>
<evidence type="ECO:0000259" key="14">
    <source>
        <dbReference type="Pfam" id="PF01171"/>
    </source>
</evidence>
<dbReference type="InterPro" id="IPR014729">
    <property type="entry name" value="Rossmann-like_a/b/a_fold"/>
</dbReference>
<sequence>MEDIKQVKKKLQRGTAEAINQFSMIDEGDRIMVCLSGGKDSYTLLDMLLHFQKVAPISFEIIAVNLDQKQPGFPEETLPKYLEELKVPYKIIEKNTYKVVMEKTPEGKTTCSLCSRLRRGTLYEAAKDLNCNKLALGHHRNDILETFFLNLFFSGKIETMPPKFKNDAGDLIVLRPLAFCKENDIASYANAMNFPIIPCNLCGSQENLQRKKVKQMMSNWETEFPNRNAIMMNALQNVFPSHLLDHNLYDFKNLEDTIKEPLLE</sequence>
<dbReference type="PANTHER" id="PTHR43686:SF1">
    <property type="entry name" value="AMINOTRAN_5 DOMAIN-CONTAINING PROTEIN"/>
    <property type="match status" value="1"/>
</dbReference>
<keyword evidence="7 13" id="KW-0547">Nucleotide-binding</keyword>
<evidence type="ECO:0000256" key="13">
    <source>
        <dbReference type="HAMAP-Rule" id="MF_01850"/>
    </source>
</evidence>
<keyword evidence="4 13" id="KW-0808">Transferase</keyword>
<dbReference type="GO" id="GO:0034227">
    <property type="term" value="P:tRNA thio-modification"/>
    <property type="evidence" value="ECO:0007669"/>
    <property type="project" value="UniProtKB-UniRule"/>
</dbReference>
<dbReference type="HAMAP" id="MF_01850">
    <property type="entry name" value="TtcA"/>
    <property type="match status" value="1"/>
</dbReference>
<evidence type="ECO:0000313" key="15">
    <source>
        <dbReference type="EMBL" id="SFZ82247.1"/>
    </source>
</evidence>
<evidence type="ECO:0000256" key="3">
    <source>
        <dbReference type="ARBA" id="ARBA00022555"/>
    </source>
</evidence>